<comment type="caution">
    <text evidence="6">The sequence shown here is derived from an EMBL/GenBank/DDBJ whole genome shotgun (WGS) entry which is preliminary data.</text>
</comment>
<protein>
    <submittedName>
        <fullName evidence="6">Uncharacterized protein</fullName>
    </submittedName>
</protein>
<dbReference type="GO" id="GO:0006631">
    <property type="term" value="P:fatty acid metabolic process"/>
    <property type="evidence" value="ECO:0007669"/>
    <property type="project" value="UniProtKB-ARBA"/>
</dbReference>
<keyword evidence="3" id="KW-0560">Oxidoreductase</keyword>
<evidence type="ECO:0000256" key="1">
    <source>
        <dbReference type="ARBA" id="ARBA00022723"/>
    </source>
</evidence>
<sequence>MTGIPSPAQTIQATLKAVDSTLASVGSAAEAVHTSLSPLPSVTSDYNEAVPSSFVTKGIDAFRSQVQRGLPVSPTVVKATFDAIATKLQLTKGLNDRDDALEDILTLLSHSPNGPIINDVEENVVSLLYHDLPHPPSTHVGQKFQFRSADGSGNSLTNPDLGKSFTPYSRSCSTTRSISDDQLPDPGLVFDTLLRRGVNSASSSIYLDVLWLNMNPSTSVIHSVFRTSRNDWNINETSSYVDLGILYGNTQAHQDKIRYKDGRGRLLPDVFAETRLLSLPPGVATLIVCFNRHHNYIADILLSINQRGSWTADLKSLAANKKKLLKQDEEIFQTARLINSAFYANVVLSDYLAGILGTQRDALSWSLDIGSEWREGDRTLLERGRGNSCSVEFNTLYRWHATLSLDDATYIEHAFEGIFNRGQPFDFDTITVDNFERKLTSFLAPKLHDKNGNPIPSPNMDSLTEEELNDLRDDSKPVDYLQLSIPGLRRDPHTKLYSDDDLARILQRATSVPAGAFRARGIPGVLRVIEILGISQSRSWGCCTLNDFRRFLGLRPYTTFEEWNPDRSIADAARKLYRNIENLELYVGLAAGEAKSVKPGSGLCPPYTTARAILADAVALVRGDRYLTYDFTPFNLTTWGFVDANRNTENAAWGGQLGRVLARALPNHYDAESVYTHFPLITPTGQEWSIGNILKNKGYAGQYSLDPPAVQPITKLVVDLSAIQEALHDDREKKFATTYAKNILDIKLSPSFLDVIDDSGVYEHVTKTLQDIYVPKAELGVIGQYFYEKTLQLLREKSFSLNDKVPNFVDVVKDVARLVPVHWASTQIAGLPLKTATEPHGIYYEQQMYQILRDIYSFIFLEADTSLKIPQRREAKQHVESLLPFIKISLSKAKGGLTGSLIGPISNLILGHSSPYLDALLKRLLALQSPIDEVANDILAVISTSSIELSQIFAHVINFYLPPNDPSEWAQGPIKEAHKRATDLYDRLVTVAHSNTHDSTVILEGYVREALRLDPVVEGVYRQTRTEGASQGERLWLDFRAAGLNGDLFERPHDVEPNRPAELYSILHGDGVFKTLGEDFVYRVAGQVLRAVFSRPNLKRATGVAGTLRRFFIPFHPSPDFVEETKKEVEVPIPGGNGKIGYTDTYTYILKPGPGHKAFRHQYQDPENANRLTTWATGLSLIYAAEA</sequence>
<keyword evidence="4 5" id="KW-0408">Iron</keyword>
<dbReference type="AlphaFoldDB" id="A0A9P6AV30"/>
<dbReference type="InterPro" id="IPR037120">
    <property type="entry name" value="Haem_peroxidase_sf_animal"/>
</dbReference>
<dbReference type="GO" id="GO:0004497">
    <property type="term" value="F:monooxygenase activity"/>
    <property type="evidence" value="ECO:0007669"/>
    <property type="project" value="InterPro"/>
</dbReference>
<keyword evidence="1 5" id="KW-0479">Metal-binding</keyword>
<dbReference type="InterPro" id="IPR036396">
    <property type="entry name" value="Cyt_P450_sf"/>
</dbReference>
<dbReference type="InterPro" id="IPR050783">
    <property type="entry name" value="Oxylipin_biosynth_metab"/>
</dbReference>
<dbReference type="InterPro" id="IPR010255">
    <property type="entry name" value="Haem_peroxidase_sf"/>
</dbReference>
<keyword evidence="7" id="KW-1185">Reference proteome</keyword>
<dbReference type="GO" id="GO:0016705">
    <property type="term" value="F:oxidoreductase activity, acting on paired donors, with incorporation or reduction of molecular oxygen"/>
    <property type="evidence" value="ECO:0007669"/>
    <property type="project" value="InterPro"/>
</dbReference>
<dbReference type="SUPFAM" id="SSF48113">
    <property type="entry name" value="Heme-dependent peroxidases"/>
    <property type="match status" value="1"/>
</dbReference>
<dbReference type="PANTHER" id="PTHR11903:SF37">
    <property type="entry name" value="PSI-PRODUCING OXYGENASE A"/>
    <property type="match status" value="1"/>
</dbReference>
<dbReference type="EMBL" id="MU128989">
    <property type="protein sequence ID" value="KAF9512279.1"/>
    <property type="molecule type" value="Genomic_DNA"/>
</dbReference>
<gene>
    <name evidence="6" type="ORF">BS47DRAFT_1394408</name>
</gene>
<dbReference type="GO" id="GO:0005506">
    <property type="term" value="F:iron ion binding"/>
    <property type="evidence" value="ECO:0007669"/>
    <property type="project" value="InterPro"/>
</dbReference>
<dbReference type="GO" id="GO:0006979">
    <property type="term" value="P:response to oxidative stress"/>
    <property type="evidence" value="ECO:0007669"/>
    <property type="project" value="InterPro"/>
</dbReference>
<dbReference type="OrthoDB" id="823504at2759"/>
<dbReference type="GO" id="GO:0051213">
    <property type="term" value="F:dioxygenase activity"/>
    <property type="evidence" value="ECO:0007669"/>
    <property type="project" value="UniProtKB-KW"/>
</dbReference>
<proteinExistence type="predicted"/>
<evidence type="ECO:0000256" key="4">
    <source>
        <dbReference type="ARBA" id="ARBA00023004"/>
    </source>
</evidence>
<dbReference type="GO" id="GO:0020037">
    <property type="term" value="F:heme binding"/>
    <property type="evidence" value="ECO:0007669"/>
    <property type="project" value="InterPro"/>
</dbReference>
<dbReference type="Gene3D" id="1.10.640.10">
    <property type="entry name" value="Haem peroxidase domain superfamily, animal type"/>
    <property type="match status" value="1"/>
</dbReference>
<evidence type="ECO:0000256" key="5">
    <source>
        <dbReference type="PIRSR" id="PIRSR619791-2"/>
    </source>
</evidence>
<name>A0A9P6AV30_9AGAM</name>
<evidence type="ECO:0000313" key="7">
    <source>
        <dbReference type="Proteomes" id="UP000886523"/>
    </source>
</evidence>
<evidence type="ECO:0000313" key="6">
    <source>
        <dbReference type="EMBL" id="KAF9512279.1"/>
    </source>
</evidence>
<accession>A0A9P6AV30</accession>
<dbReference type="Pfam" id="PF03098">
    <property type="entry name" value="An_peroxidase"/>
    <property type="match status" value="2"/>
</dbReference>
<feature type="binding site" description="axial binding residue" evidence="5">
    <location>
        <position position="400"/>
    </location>
    <ligand>
        <name>heme b</name>
        <dbReference type="ChEBI" id="CHEBI:60344"/>
    </ligand>
    <ligandPart>
        <name>Fe</name>
        <dbReference type="ChEBI" id="CHEBI:18248"/>
    </ligandPart>
</feature>
<dbReference type="Proteomes" id="UP000886523">
    <property type="component" value="Unassembled WGS sequence"/>
</dbReference>
<dbReference type="GO" id="GO:0004601">
    <property type="term" value="F:peroxidase activity"/>
    <property type="evidence" value="ECO:0007669"/>
    <property type="project" value="InterPro"/>
</dbReference>
<dbReference type="SUPFAM" id="SSF48264">
    <property type="entry name" value="Cytochrome P450"/>
    <property type="match status" value="1"/>
</dbReference>
<reference evidence="6" key="1">
    <citation type="journal article" date="2020" name="Nat. Commun.">
        <title>Large-scale genome sequencing of mycorrhizal fungi provides insights into the early evolution of symbiotic traits.</title>
        <authorList>
            <person name="Miyauchi S."/>
            <person name="Kiss E."/>
            <person name="Kuo A."/>
            <person name="Drula E."/>
            <person name="Kohler A."/>
            <person name="Sanchez-Garcia M."/>
            <person name="Morin E."/>
            <person name="Andreopoulos B."/>
            <person name="Barry K.W."/>
            <person name="Bonito G."/>
            <person name="Buee M."/>
            <person name="Carver A."/>
            <person name="Chen C."/>
            <person name="Cichocki N."/>
            <person name="Clum A."/>
            <person name="Culley D."/>
            <person name="Crous P.W."/>
            <person name="Fauchery L."/>
            <person name="Girlanda M."/>
            <person name="Hayes R.D."/>
            <person name="Keri Z."/>
            <person name="LaButti K."/>
            <person name="Lipzen A."/>
            <person name="Lombard V."/>
            <person name="Magnuson J."/>
            <person name="Maillard F."/>
            <person name="Murat C."/>
            <person name="Nolan M."/>
            <person name="Ohm R.A."/>
            <person name="Pangilinan J."/>
            <person name="Pereira M.F."/>
            <person name="Perotto S."/>
            <person name="Peter M."/>
            <person name="Pfister S."/>
            <person name="Riley R."/>
            <person name="Sitrit Y."/>
            <person name="Stielow J.B."/>
            <person name="Szollosi G."/>
            <person name="Zifcakova L."/>
            <person name="Stursova M."/>
            <person name="Spatafora J.W."/>
            <person name="Tedersoo L."/>
            <person name="Vaario L.M."/>
            <person name="Yamada A."/>
            <person name="Yan M."/>
            <person name="Wang P."/>
            <person name="Xu J."/>
            <person name="Bruns T."/>
            <person name="Baldrian P."/>
            <person name="Vilgalys R."/>
            <person name="Dunand C."/>
            <person name="Henrissat B."/>
            <person name="Grigoriev I.V."/>
            <person name="Hibbett D."/>
            <person name="Nagy L.G."/>
            <person name="Martin F.M."/>
        </authorList>
    </citation>
    <scope>NUCLEOTIDE SEQUENCE</scope>
    <source>
        <strain evidence="6">UP504</strain>
    </source>
</reference>
<dbReference type="InterPro" id="IPR019791">
    <property type="entry name" value="Haem_peroxidase_animal"/>
</dbReference>
<keyword evidence="2" id="KW-0223">Dioxygenase</keyword>
<dbReference type="Gene3D" id="1.10.630.10">
    <property type="entry name" value="Cytochrome P450"/>
    <property type="match status" value="1"/>
</dbReference>
<evidence type="ECO:0000256" key="3">
    <source>
        <dbReference type="ARBA" id="ARBA00023002"/>
    </source>
</evidence>
<dbReference type="PROSITE" id="PS50292">
    <property type="entry name" value="PEROXIDASE_3"/>
    <property type="match status" value="1"/>
</dbReference>
<keyword evidence="5" id="KW-0349">Heme</keyword>
<organism evidence="6 7">
    <name type="scientific">Hydnum rufescens UP504</name>
    <dbReference type="NCBI Taxonomy" id="1448309"/>
    <lineage>
        <taxon>Eukaryota</taxon>
        <taxon>Fungi</taxon>
        <taxon>Dikarya</taxon>
        <taxon>Basidiomycota</taxon>
        <taxon>Agaricomycotina</taxon>
        <taxon>Agaricomycetes</taxon>
        <taxon>Cantharellales</taxon>
        <taxon>Hydnaceae</taxon>
        <taxon>Hydnum</taxon>
    </lineage>
</organism>
<dbReference type="PANTHER" id="PTHR11903">
    <property type="entry name" value="PROSTAGLANDIN G/H SYNTHASE"/>
    <property type="match status" value="1"/>
</dbReference>
<evidence type="ECO:0000256" key="2">
    <source>
        <dbReference type="ARBA" id="ARBA00022964"/>
    </source>
</evidence>